<protein>
    <submittedName>
        <fullName evidence="4">Protein N-acetyltransferase, RimJ/RimL family</fullName>
    </submittedName>
</protein>
<dbReference type="Gene3D" id="3.40.630.30">
    <property type="match status" value="1"/>
</dbReference>
<accession>A0A1H8PEG2</accession>
<name>A0A1H8PEG2_9ACTN</name>
<dbReference type="PROSITE" id="PS51186">
    <property type="entry name" value="GNAT"/>
    <property type="match status" value="1"/>
</dbReference>
<keyword evidence="2" id="KW-0012">Acyltransferase</keyword>
<keyword evidence="1 4" id="KW-0808">Transferase</keyword>
<dbReference type="CDD" id="cd04301">
    <property type="entry name" value="NAT_SF"/>
    <property type="match status" value="1"/>
</dbReference>
<proteinExistence type="predicted"/>
<reference evidence="5" key="1">
    <citation type="submission" date="2016-10" db="EMBL/GenBank/DDBJ databases">
        <authorList>
            <person name="Varghese N."/>
            <person name="Submissions S."/>
        </authorList>
    </citation>
    <scope>NUCLEOTIDE SEQUENCE [LARGE SCALE GENOMIC DNA]</scope>
    <source>
        <strain evidence="5">DSM 45413</strain>
    </source>
</reference>
<dbReference type="GO" id="GO:0016747">
    <property type="term" value="F:acyltransferase activity, transferring groups other than amino-acyl groups"/>
    <property type="evidence" value="ECO:0007669"/>
    <property type="project" value="InterPro"/>
</dbReference>
<evidence type="ECO:0000256" key="2">
    <source>
        <dbReference type="ARBA" id="ARBA00023315"/>
    </source>
</evidence>
<organism evidence="4 5">
    <name type="scientific">Trujillonella endophytica</name>
    <dbReference type="NCBI Taxonomy" id="673521"/>
    <lineage>
        <taxon>Bacteria</taxon>
        <taxon>Bacillati</taxon>
        <taxon>Actinomycetota</taxon>
        <taxon>Actinomycetes</taxon>
        <taxon>Geodermatophilales</taxon>
        <taxon>Geodermatophilaceae</taxon>
        <taxon>Trujillonella</taxon>
    </lineage>
</organism>
<dbReference type="InterPro" id="IPR000182">
    <property type="entry name" value="GNAT_dom"/>
</dbReference>
<dbReference type="OrthoDB" id="4256927at2"/>
<evidence type="ECO:0000313" key="5">
    <source>
        <dbReference type="Proteomes" id="UP000198960"/>
    </source>
</evidence>
<sequence length="172" mass="18669">MDVLVATRTVRPDDLPAFLRLWPRLSAETRYRRFHSPVHGLPMSAVRRLVHVDHDRRDAVVAVLGGEVLGVARYDRSPTDPATAEFAVVVEDAWQGIGLGRQLLGEVLDLAGRRGVRRVTATVQPDNERVLGLVRRLLPAARVVPDDDVYAVESPLSAPDPAPAPVPAAVAG</sequence>
<dbReference type="InterPro" id="IPR050832">
    <property type="entry name" value="Bact_Acetyltransf"/>
</dbReference>
<dbReference type="EMBL" id="FOEE01000001">
    <property type="protein sequence ID" value="SEO40340.1"/>
    <property type="molecule type" value="Genomic_DNA"/>
</dbReference>
<dbReference type="PANTHER" id="PTHR43877">
    <property type="entry name" value="AMINOALKYLPHOSPHONATE N-ACETYLTRANSFERASE-RELATED-RELATED"/>
    <property type="match status" value="1"/>
</dbReference>
<dbReference type="RefSeq" id="WP_091939100.1">
    <property type="nucleotide sequence ID" value="NZ_FOEE01000001.1"/>
</dbReference>
<dbReference type="AlphaFoldDB" id="A0A1H8PEG2"/>
<gene>
    <name evidence="4" type="ORF">SAMN05660991_00136</name>
</gene>
<dbReference type="Pfam" id="PF00583">
    <property type="entry name" value="Acetyltransf_1"/>
    <property type="match status" value="1"/>
</dbReference>
<dbReference type="SUPFAM" id="SSF55729">
    <property type="entry name" value="Acyl-CoA N-acyltransferases (Nat)"/>
    <property type="match status" value="1"/>
</dbReference>
<evidence type="ECO:0000259" key="3">
    <source>
        <dbReference type="PROSITE" id="PS51186"/>
    </source>
</evidence>
<evidence type="ECO:0000313" key="4">
    <source>
        <dbReference type="EMBL" id="SEO40340.1"/>
    </source>
</evidence>
<dbReference type="Proteomes" id="UP000198960">
    <property type="component" value="Unassembled WGS sequence"/>
</dbReference>
<dbReference type="STRING" id="673521.SAMN05660991_00136"/>
<evidence type="ECO:0000256" key="1">
    <source>
        <dbReference type="ARBA" id="ARBA00022679"/>
    </source>
</evidence>
<keyword evidence="5" id="KW-1185">Reference proteome</keyword>
<dbReference type="InterPro" id="IPR016181">
    <property type="entry name" value="Acyl_CoA_acyltransferase"/>
</dbReference>
<feature type="domain" description="N-acetyltransferase" evidence="3">
    <location>
        <begin position="5"/>
        <end position="159"/>
    </location>
</feature>